<dbReference type="InterPro" id="IPR018958">
    <property type="entry name" value="Knr4/Smi1-like_dom"/>
</dbReference>
<organism evidence="3">
    <name type="scientific">Kitasatospora camelliae</name>
    <dbReference type="NCBI Taxonomy" id="3156397"/>
    <lineage>
        <taxon>Bacteria</taxon>
        <taxon>Bacillati</taxon>
        <taxon>Actinomycetota</taxon>
        <taxon>Actinomycetes</taxon>
        <taxon>Kitasatosporales</taxon>
        <taxon>Streptomycetaceae</taxon>
        <taxon>Kitasatospora</taxon>
    </lineage>
</organism>
<evidence type="ECO:0000313" key="3">
    <source>
        <dbReference type="EMBL" id="XCM78187.1"/>
    </source>
</evidence>
<feature type="compositionally biased region" description="Low complexity" evidence="1">
    <location>
        <begin position="164"/>
        <end position="176"/>
    </location>
</feature>
<evidence type="ECO:0000259" key="2">
    <source>
        <dbReference type="Pfam" id="PF09346"/>
    </source>
</evidence>
<sequence length="185" mass="20781">MTVTALDVLRQRLGEPGAWGRPARPELWHASEAYLGLALPADYKAFLDLYGPGTVDGYLGLDRPVDGSREEAERLWCQGRSGERDPEAYPWPFHPEEGGLLAWGGDEHGNQYHFLAVEPDPDDWRIIVEGETGEWFETAGTCTEFLLRCFDRVDRPPFLDPRWPGRTARYRPAGRTPRGGGRVSG</sequence>
<evidence type="ECO:0000256" key="1">
    <source>
        <dbReference type="SAM" id="MobiDB-lite"/>
    </source>
</evidence>
<feature type="domain" description="Knr4/Smi1-like" evidence="2">
    <location>
        <begin position="22"/>
        <end position="147"/>
    </location>
</feature>
<dbReference type="AlphaFoldDB" id="A0AAU8JPL4"/>
<dbReference type="Gene3D" id="3.40.1580.10">
    <property type="entry name" value="SMI1/KNR4-like"/>
    <property type="match status" value="1"/>
</dbReference>
<dbReference type="RefSeq" id="WP_354637930.1">
    <property type="nucleotide sequence ID" value="NZ_CP159872.1"/>
</dbReference>
<accession>A0AAU8JPL4</accession>
<proteinExistence type="predicted"/>
<dbReference type="InterPro" id="IPR037883">
    <property type="entry name" value="Knr4/Smi1-like_sf"/>
</dbReference>
<dbReference type="EMBL" id="CP159872">
    <property type="protein sequence ID" value="XCM78187.1"/>
    <property type="molecule type" value="Genomic_DNA"/>
</dbReference>
<dbReference type="SUPFAM" id="SSF160631">
    <property type="entry name" value="SMI1/KNR4-like"/>
    <property type="match status" value="1"/>
</dbReference>
<protein>
    <submittedName>
        <fullName evidence="3">SMI1/KNR4 family protein</fullName>
    </submittedName>
</protein>
<name>A0AAU8JPL4_9ACTN</name>
<dbReference type="KEGG" id="kcm:ABWK59_04170"/>
<gene>
    <name evidence="3" type="ORF">ABWK59_04170</name>
</gene>
<reference evidence="3" key="1">
    <citation type="submission" date="2024-06" db="EMBL/GenBank/DDBJ databases">
        <title>The genome sequences of Kitasatospora sp. strain HUAS MG31.</title>
        <authorList>
            <person name="Mo P."/>
        </authorList>
    </citation>
    <scope>NUCLEOTIDE SEQUENCE</scope>
    <source>
        <strain evidence="3">HUAS MG31</strain>
    </source>
</reference>
<dbReference type="Pfam" id="PF09346">
    <property type="entry name" value="SMI1_KNR4"/>
    <property type="match status" value="1"/>
</dbReference>
<feature type="region of interest" description="Disordered" evidence="1">
    <location>
        <begin position="164"/>
        <end position="185"/>
    </location>
</feature>